<gene>
    <name evidence="1" type="ORF">BDN72DRAFT_860779</name>
</gene>
<accession>A0ACD3AI81</accession>
<reference evidence="1 2" key="1">
    <citation type="journal article" date="2019" name="Nat. Ecol. Evol.">
        <title>Megaphylogeny resolves global patterns of mushroom evolution.</title>
        <authorList>
            <person name="Varga T."/>
            <person name="Krizsan K."/>
            <person name="Foldi C."/>
            <person name="Dima B."/>
            <person name="Sanchez-Garcia M."/>
            <person name="Sanchez-Ramirez S."/>
            <person name="Szollosi G.J."/>
            <person name="Szarkandi J.G."/>
            <person name="Papp V."/>
            <person name="Albert L."/>
            <person name="Andreopoulos W."/>
            <person name="Angelini C."/>
            <person name="Antonin V."/>
            <person name="Barry K.W."/>
            <person name="Bougher N.L."/>
            <person name="Buchanan P."/>
            <person name="Buyck B."/>
            <person name="Bense V."/>
            <person name="Catcheside P."/>
            <person name="Chovatia M."/>
            <person name="Cooper J."/>
            <person name="Damon W."/>
            <person name="Desjardin D."/>
            <person name="Finy P."/>
            <person name="Geml J."/>
            <person name="Haridas S."/>
            <person name="Hughes K."/>
            <person name="Justo A."/>
            <person name="Karasinski D."/>
            <person name="Kautmanova I."/>
            <person name="Kiss B."/>
            <person name="Kocsube S."/>
            <person name="Kotiranta H."/>
            <person name="LaButti K.M."/>
            <person name="Lechner B.E."/>
            <person name="Liimatainen K."/>
            <person name="Lipzen A."/>
            <person name="Lukacs Z."/>
            <person name="Mihaltcheva S."/>
            <person name="Morgado L.N."/>
            <person name="Niskanen T."/>
            <person name="Noordeloos M.E."/>
            <person name="Ohm R.A."/>
            <person name="Ortiz-Santana B."/>
            <person name="Ovrebo C."/>
            <person name="Racz N."/>
            <person name="Riley R."/>
            <person name="Savchenko A."/>
            <person name="Shiryaev A."/>
            <person name="Soop K."/>
            <person name="Spirin V."/>
            <person name="Szebenyi C."/>
            <person name="Tomsovsky M."/>
            <person name="Tulloss R.E."/>
            <person name="Uehling J."/>
            <person name="Grigoriev I.V."/>
            <person name="Vagvolgyi C."/>
            <person name="Papp T."/>
            <person name="Martin F.M."/>
            <person name="Miettinen O."/>
            <person name="Hibbett D.S."/>
            <person name="Nagy L.G."/>
        </authorList>
    </citation>
    <scope>NUCLEOTIDE SEQUENCE [LARGE SCALE GENOMIC DNA]</scope>
    <source>
        <strain evidence="1 2">NL-1719</strain>
    </source>
</reference>
<organism evidence="1 2">
    <name type="scientific">Pluteus cervinus</name>
    <dbReference type="NCBI Taxonomy" id="181527"/>
    <lineage>
        <taxon>Eukaryota</taxon>
        <taxon>Fungi</taxon>
        <taxon>Dikarya</taxon>
        <taxon>Basidiomycota</taxon>
        <taxon>Agaricomycotina</taxon>
        <taxon>Agaricomycetes</taxon>
        <taxon>Agaricomycetidae</taxon>
        <taxon>Agaricales</taxon>
        <taxon>Pluteineae</taxon>
        <taxon>Pluteaceae</taxon>
        <taxon>Pluteus</taxon>
    </lineage>
</organism>
<evidence type="ECO:0000313" key="2">
    <source>
        <dbReference type="Proteomes" id="UP000308600"/>
    </source>
</evidence>
<proteinExistence type="predicted"/>
<dbReference type="EMBL" id="ML208443">
    <property type="protein sequence ID" value="TFK65251.1"/>
    <property type="molecule type" value="Genomic_DNA"/>
</dbReference>
<protein>
    <submittedName>
        <fullName evidence="1">Uncharacterized protein</fullName>
    </submittedName>
</protein>
<dbReference type="Proteomes" id="UP000308600">
    <property type="component" value="Unassembled WGS sequence"/>
</dbReference>
<sequence>MFRQPLLSHNPFLSTSTVGEDIGATPYGTNGAITTTPTTQWPSFSDWIRDDQQRLSSPLHSHFQSLTPTPAGTRRHPAPGHYPAIYPRLQNPNDSNLHSTDSNDSGFGVVGVYMATRCDNDDDSNGNTYTTTIVVNHGGLDATQHHDLFKTYHHPSPLPNNGSEPLSSALPHWLLLFLLPLIGL</sequence>
<keyword evidence="2" id="KW-1185">Reference proteome</keyword>
<evidence type="ECO:0000313" key="1">
    <source>
        <dbReference type="EMBL" id="TFK65251.1"/>
    </source>
</evidence>
<name>A0ACD3AI81_9AGAR</name>